<gene>
    <name evidence="2" type="ORF">P186_1928</name>
</gene>
<protein>
    <recommendedName>
        <fullName evidence="4">VapB-type antitoxin</fullName>
    </recommendedName>
</protein>
<keyword evidence="1" id="KW-1277">Toxin-antitoxin system</keyword>
<proteinExistence type="predicted"/>
<dbReference type="Proteomes" id="UP000005867">
    <property type="component" value="Chromosome"/>
</dbReference>
<evidence type="ECO:0000313" key="2">
    <source>
        <dbReference type="EMBL" id="AET33330.1"/>
    </source>
</evidence>
<dbReference type="EMBL" id="CP003098">
    <property type="protein sequence ID" value="AET33330.1"/>
    <property type="molecule type" value="Genomic_DNA"/>
</dbReference>
<dbReference type="eggNOG" id="arCOG02218">
    <property type="taxonomic scope" value="Archaea"/>
</dbReference>
<keyword evidence="3" id="KW-1185">Reference proteome</keyword>
<organism evidence="2 3">
    <name type="scientific">Pyrobaculum ferrireducens</name>
    <dbReference type="NCBI Taxonomy" id="1104324"/>
    <lineage>
        <taxon>Archaea</taxon>
        <taxon>Thermoproteota</taxon>
        <taxon>Thermoprotei</taxon>
        <taxon>Thermoproteales</taxon>
        <taxon>Thermoproteaceae</taxon>
        <taxon>Pyrobaculum</taxon>
    </lineage>
</organism>
<dbReference type="HOGENOM" id="CLU_175270_1_1_2"/>
<dbReference type="GeneID" id="11596421"/>
<dbReference type="AlphaFoldDB" id="G7VHX0"/>
<dbReference type="Pfam" id="PF07362">
    <property type="entry name" value="CcdA"/>
    <property type="match status" value="1"/>
</dbReference>
<reference evidence="2 3" key="1">
    <citation type="journal article" date="2012" name="J. Bacteriol.">
        <title>Complete genome sequence of strain 1860, a crenarchaeon of the genus pyrobaculum able to grow with various electron acceptors.</title>
        <authorList>
            <person name="Mardanov A.V."/>
            <person name="Gumerov V.M."/>
            <person name="Slobodkina G.B."/>
            <person name="Beletsky A.V."/>
            <person name="Bonch-Osmolovskaya E.A."/>
            <person name="Ravin N.V."/>
            <person name="Skryabin K.G."/>
        </authorList>
    </citation>
    <scope>NUCLEOTIDE SEQUENCE [LARGE SCALE GENOMIC DNA]</scope>
    <source>
        <strain evidence="2 3">1860</strain>
    </source>
</reference>
<sequence length="82" mass="9386">MVDVGWVTVSTKVRRDVVEKARKYGINISQVLRKALEEEVEKRELKELSELAVRVAEGLRKASVELGEDYAARSVREDREGR</sequence>
<evidence type="ECO:0008006" key="4">
    <source>
        <dbReference type="Google" id="ProtNLM"/>
    </source>
</evidence>
<dbReference type="KEGG" id="pyr:P186_1928"/>
<dbReference type="STRING" id="1104324.P186_1928"/>
<accession>G7VHX0</accession>
<dbReference type="InterPro" id="IPR009956">
    <property type="entry name" value="Post-segregation_anti-tox_CcdA"/>
</dbReference>
<name>G7VHX0_9CREN</name>
<evidence type="ECO:0000313" key="3">
    <source>
        <dbReference type="Proteomes" id="UP000005867"/>
    </source>
</evidence>
<evidence type="ECO:0000256" key="1">
    <source>
        <dbReference type="ARBA" id="ARBA00022649"/>
    </source>
</evidence>
<dbReference type="RefSeq" id="WP_014289155.1">
    <property type="nucleotide sequence ID" value="NC_016645.1"/>
</dbReference>
<dbReference type="BioCyc" id="PSP1104324:GJSN-1886-MONOMER"/>